<organism evidence="2 3">
    <name type="scientific">Peteryoungia aggregata LMG 23059</name>
    <dbReference type="NCBI Taxonomy" id="1368425"/>
    <lineage>
        <taxon>Bacteria</taxon>
        <taxon>Pseudomonadati</taxon>
        <taxon>Pseudomonadota</taxon>
        <taxon>Alphaproteobacteria</taxon>
        <taxon>Hyphomicrobiales</taxon>
        <taxon>Rhizobiaceae</taxon>
        <taxon>Peteryoungia</taxon>
    </lineage>
</organism>
<protein>
    <submittedName>
        <fullName evidence="2">Uncharacterized protein</fullName>
    </submittedName>
</protein>
<feature type="compositionally biased region" description="Acidic residues" evidence="1">
    <location>
        <begin position="149"/>
        <end position="161"/>
    </location>
</feature>
<keyword evidence="3" id="KW-1185">Reference proteome</keyword>
<dbReference type="RefSeq" id="WP_307374791.1">
    <property type="nucleotide sequence ID" value="NZ_JAUSUW010000010.1"/>
</dbReference>
<evidence type="ECO:0000313" key="3">
    <source>
        <dbReference type="Proteomes" id="UP001238496"/>
    </source>
</evidence>
<dbReference type="Proteomes" id="UP001238496">
    <property type="component" value="Unassembled WGS sequence"/>
</dbReference>
<gene>
    <name evidence="2" type="ORF">J2045_003380</name>
</gene>
<evidence type="ECO:0000256" key="1">
    <source>
        <dbReference type="SAM" id="MobiDB-lite"/>
    </source>
</evidence>
<proteinExistence type="predicted"/>
<accession>A0ABU0GCJ1</accession>
<dbReference type="EMBL" id="JAUSUW010000010">
    <property type="protein sequence ID" value="MDQ0422332.1"/>
    <property type="molecule type" value="Genomic_DNA"/>
</dbReference>
<reference evidence="2 3" key="1">
    <citation type="submission" date="2023-07" db="EMBL/GenBank/DDBJ databases">
        <title>Genomic Encyclopedia of Type Strains, Phase IV (KMG-IV): sequencing the most valuable type-strain genomes for metagenomic binning, comparative biology and taxonomic classification.</title>
        <authorList>
            <person name="Goeker M."/>
        </authorList>
    </citation>
    <scope>NUCLEOTIDE SEQUENCE [LARGE SCALE GENOMIC DNA]</scope>
    <source>
        <strain evidence="2 3">DSM 1111</strain>
    </source>
</reference>
<feature type="region of interest" description="Disordered" evidence="1">
    <location>
        <begin position="141"/>
        <end position="163"/>
    </location>
</feature>
<comment type="caution">
    <text evidence="2">The sequence shown here is derived from an EMBL/GenBank/DDBJ whole genome shotgun (WGS) entry which is preliminary data.</text>
</comment>
<name>A0ABU0GCJ1_9HYPH</name>
<sequence>MTTPRTDEQIIEETNELARYILAELVGTGYQVPGDHKFYEAEDPRSQKAWQHAVKIMEVTTKTEMADVLLAFNIPLPPENEIEELEPEPILRKYGVRLWATFRGECEVTVEATSYDEAIEKAKQLDHNDFNYTFDDSVEGDQTLHVYGPDDDNQDDDDEWAGDGVEIDMRKPGNPFSWDACRLVVGLAKLDGLPRDPQCMEAIEGFISLAKSICTKEG</sequence>
<evidence type="ECO:0000313" key="2">
    <source>
        <dbReference type="EMBL" id="MDQ0422332.1"/>
    </source>
</evidence>